<gene>
    <name evidence="1" type="ORF">CRG98_007684</name>
</gene>
<sequence>MTRLVQDFIIAGGLKWDADSSCHNCRPCNSSTSYSSRSTPGQLHFSHLGTVDGYDRFGSSDTGSSSRFLYVDPAHYCSSSLAWPFRAYVHPGTSPFCFAAGVLCADCFSYQALLAPANVPSSAGPNYRAGPSALPIAGRIATQAKIEKDRRLKRIEEAMKLMHGLRHYGGLSYEDLCLFSHVSRPEKFKVPEFEQYDGAGNPMMHLRLYLAKWVHTMRI</sequence>
<dbReference type="EMBL" id="PGOL01000350">
    <property type="protein sequence ID" value="PKI71916.1"/>
    <property type="molecule type" value="Genomic_DNA"/>
</dbReference>
<accession>A0A2I0KVN7</accession>
<comment type="caution">
    <text evidence="1">The sequence shown here is derived from an EMBL/GenBank/DDBJ whole genome shotgun (WGS) entry which is preliminary data.</text>
</comment>
<keyword evidence="2" id="KW-1185">Reference proteome</keyword>
<reference evidence="1 2" key="1">
    <citation type="submission" date="2017-11" db="EMBL/GenBank/DDBJ databases">
        <title>De-novo sequencing of pomegranate (Punica granatum L.) genome.</title>
        <authorList>
            <person name="Akparov Z."/>
            <person name="Amiraslanov A."/>
            <person name="Hajiyeva S."/>
            <person name="Abbasov M."/>
            <person name="Kaur K."/>
            <person name="Hamwieh A."/>
            <person name="Solovyev V."/>
            <person name="Salamov A."/>
            <person name="Braich B."/>
            <person name="Kosarev P."/>
            <person name="Mahmoud A."/>
            <person name="Hajiyev E."/>
            <person name="Babayeva S."/>
            <person name="Izzatullayeva V."/>
            <person name="Mammadov A."/>
            <person name="Mammadov A."/>
            <person name="Sharifova S."/>
            <person name="Ojaghi J."/>
            <person name="Eynullazada K."/>
            <person name="Bayramov B."/>
            <person name="Abdulazimova A."/>
            <person name="Shahmuradov I."/>
        </authorList>
    </citation>
    <scope>NUCLEOTIDE SEQUENCE [LARGE SCALE GENOMIC DNA]</scope>
    <source>
        <strain evidence="2">cv. AG2017</strain>
        <tissue evidence="1">Leaf</tissue>
    </source>
</reference>
<dbReference type="Proteomes" id="UP000233551">
    <property type="component" value="Unassembled WGS sequence"/>
</dbReference>
<name>A0A2I0KVN7_PUNGR</name>
<evidence type="ECO:0000313" key="1">
    <source>
        <dbReference type="EMBL" id="PKI71916.1"/>
    </source>
</evidence>
<protein>
    <submittedName>
        <fullName evidence="1">Uncharacterized protein</fullName>
    </submittedName>
</protein>
<evidence type="ECO:0000313" key="2">
    <source>
        <dbReference type="Proteomes" id="UP000233551"/>
    </source>
</evidence>
<organism evidence="1 2">
    <name type="scientific">Punica granatum</name>
    <name type="common">Pomegranate</name>
    <dbReference type="NCBI Taxonomy" id="22663"/>
    <lineage>
        <taxon>Eukaryota</taxon>
        <taxon>Viridiplantae</taxon>
        <taxon>Streptophyta</taxon>
        <taxon>Embryophyta</taxon>
        <taxon>Tracheophyta</taxon>
        <taxon>Spermatophyta</taxon>
        <taxon>Magnoliopsida</taxon>
        <taxon>eudicotyledons</taxon>
        <taxon>Gunneridae</taxon>
        <taxon>Pentapetalae</taxon>
        <taxon>rosids</taxon>
        <taxon>malvids</taxon>
        <taxon>Myrtales</taxon>
        <taxon>Lythraceae</taxon>
        <taxon>Punica</taxon>
    </lineage>
</organism>
<proteinExistence type="predicted"/>
<dbReference type="AlphaFoldDB" id="A0A2I0KVN7"/>